<feature type="signal peptide" evidence="1">
    <location>
        <begin position="1"/>
        <end position="25"/>
    </location>
</feature>
<reference evidence="2 3" key="1">
    <citation type="submission" date="2015-07" db="EMBL/GenBank/DDBJ databases">
        <title>Genome analysis of myxobacterium Chondromyces crocatus Cm c5 reveals a high potential for natural compound synthesis and the genetic basis for the loss of fruiting body formation.</title>
        <authorList>
            <person name="Zaburannyi N."/>
            <person name="Bunk B."/>
            <person name="Maier J."/>
            <person name="Overmann J."/>
            <person name="Mueller R."/>
        </authorList>
    </citation>
    <scope>NUCLEOTIDE SEQUENCE [LARGE SCALE GENOMIC DNA]</scope>
    <source>
        <strain evidence="2 3">Cm c5</strain>
    </source>
</reference>
<dbReference type="EMBL" id="CP012159">
    <property type="protein sequence ID" value="AKT36199.1"/>
    <property type="molecule type" value="Genomic_DNA"/>
</dbReference>
<protein>
    <recommendedName>
        <fullName evidence="4">Secreted protein</fullName>
    </recommendedName>
</protein>
<evidence type="ECO:0000313" key="3">
    <source>
        <dbReference type="Proteomes" id="UP000067626"/>
    </source>
</evidence>
<dbReference type="KEGG" id="ccro:CMC5_003130"/>
<dbReference type="Proteomes" id="UP000067626">
    <property type="component" value="Chromosome"/>
</dbReference>
<evidence type="ECO:0000313" key="2">
    <source>
        <dbReference type="EMBL" id="AKT36199.1"/>
    </source>
</evidence>
<name>A0A0K1E5T1_CHOCO</name>
<sequence length="396" mass="42276">MRRPTHAIAATAALLLATADAGAQAVPPPDPPPPDHSIEDLLPIFRPATLPDEGLLPSRKHEITVALPQSFVSQGGALRFRSGISAEVVPWSARDLQSVRVSLYGAGLLGTWSDGASLRPLVEGGVRMRLSLLPSEIIDVYALLGAGVIAGGDGNAKIGLRASQGGGIRLFRALFTEIAVDYLFALDRPFLHTGQPHHDAMGLSTHVGFDLCSIGTFCDHPPILQERDDRTCCVYDQARSICEAARTSGASSPLCASVEAALDARRHAVLAGEAPFDRFLLAVAQELTERASVEANTTDPDAPPQNLRPALAALLADLHALKTSHGRLTGWRERGRAQERSLAQRRKVIRRKRVYAPYANELLRALGCGWEPASVGVCRDVCDTPSPGADPCALAR</sequence>
<proteinExistence type="predicted"/>
<dbReference type="STRING" id="52.CMC5_003130"/>
<feature type="chain" id="PRO_5005458928" description="Secreted protein" evidence="1">
    <location>
        <begin position="26"/>
        <end position="396"/>
    </location>
</feature>
<dbReference type="RefSeq" id="WP_156338037.1">
    <property type="nucleotide sequence ID" value="NZ_CP012159.1"/>
</dbReference>
<evidence type="ECO:0000256" key="1">
    <source>
        <dbReference type="SAM" id="SignalP"/>
    </source>
</evidence>
<dbReference type="PATRIC" id="fig|52.7.peg.336"/>
<gene>
    <name evidence="2" type="ORF">CMC5_003130</name>
</gene>
<keyword evidence="3" id="KW-1185">Reference proteome</keyword>
<keyword evidence="1" id="KW-0732">Signal</keyword>
<accession>A0A0K1E5T1</accession>
<organism evidence="2 3">
    <name type="scientific">Chondromyces crocatus</name>
    <dbReference type="NCBI Taxonomy" id="52"/>
    <lineage>
        <taxon>Bacteria</taxon>
        <taxon>Pseudomonadati</taxon>
        <taxon>Myxococcota</taxon>
        <taxon>Polyangia</taxon>
        <taxon>Polyangiales</taxon>
        <taxon>Polyangiaceae</taxon>
        <taxon>Chondromyces</taxon>
    </lineage>
</organism>
<dbReference type="AlphaFoldDB" id="A0A0K1E5T1"/>
<evidence type="ECO:0008006" key="4">
    <source>
        <dbReference type="Google" id="ProtNLM"/>
    </source>
</evidence>